<feature type="domain" description="Transposase zinc-ribbon" evidence="1">
    <location>
        <begin position="16"/>
        <end position="62"/>
    </location>
</feature>
<proteinExistence type="predicted"/>
<name>A0A450U6S4_9GAMM</name>
<dbReference type="InterPro" id="IPR024442">
    <property type="entry name" value="Transposase_Zn_ribbon"/>
</dbReference>
<sequence>MRKDTISVLELFEKFPTEESARIWFEDQRWGGKPTCPPCGSGNTHGMTRDNGEYIRCRNCDKRFIVRIGTVIHRSHIEFHKWLFAIPNASYPKSL</sequence>
<evidence type="ECO:0000259" key="1">
    <source>
        <dbReference type="Pfam" id="PF12760"/>
    </source>
</evidence>
<dbReference type="AlphaFoldDB" id="A0A450U6S4"/>
<dbReference type="EMBL" id="CAADFH010000001">
    <property type="protein sequence ID" value="VFJ87371.1"/>
    <property type="molecule type" value="Genomic_DNA"/>
</dbReference>
<accession>A0A450U6S4</accession>
<reference evidence="2" key="1">
    <citation type="submission" date="2019-02" db="EMBL/GenBank/DDBJ databases">
        <authorList>
            <person name="Gruber-Vodicka R. H."/>
            <person name="Seah K. B. B."/>
        </authorList>
    </citation>
    <scope>NUCLEOTIDE SEQUENCE</scope>
    <source>
        <strain evidence="2">BECK_M6</strain>
    </source>
</reference>
<evidence type="ECO:0000313" key="2">
    <source>
        <dbReference type="EMBL" id="VFJ87371.1"/>
    </source>
</evidence>
<protein>
    <submittedName>
        <fullName evidence="2">Transposase zinc-ribbon domain-containing protein</fullName>
    </submittedName>
</protein>
<organism evidence="2">
    <name type="scientific">Candidatus Kentrum sp. LFY</name>
    <dbReference type="NCBI Taxonomy" id="2126342"/>
    <lineage>
        <taxon>Bacteria</taxon>
        <taxon>Pseudomonadati</taxon>
        <taxon>Pseudomonadota</taxon>
        <taxon>Gammaproteobacteria</taxon>
        <taxon>Candidatus Kentrum</taxon>
    </lineage>
</organism>
<dbReference type="Pfam" id="PF12760">
    <property type="entry name" value="Zn_ribbon_IS1595"/>
    <property type="match status" value="1"/>
</dbReference>
<gene>
    <name evidence="2" type="ORF">BECKLFY1418A_GA0070994_100183</name>
</gene>